<gene>
    <name evidence="2" type="ORF">ACFQE0_19080</name>
</gene>
<organism evidence="2 3">
    <name type="scientific">Methylobacterium komagatae</name>
    <dbReference type="NCBI Taxonomy" id="374425"/>
    <lineage>
        <taxon>Bacteria</taxon>
        <taxon>Pseudomonadati</taxon>
        <taxon>Pseudomonadota</taxon>
        <taxon>Alphaproteobacteria</taxon>
        <taxon>Hyphomicrobiales</taxon>
        <taxon>Methylobacteriaceae</taxon>
        <taxon>Methylobacterium</taxon>
    </lineage>
</organism>
<keyword evidence="3" id="KW-1185">Reference proteome</keyword>
<dbReference type="EMBL" id="JBHSWN010000001">
    <property type="protein sequence ID" value="MFC6791529.1"/>
    <property type="molecule type" value="Genomic_DNA"/>
</dbReference>
<protein>
    <submittedName>
        <fullName evidence="2">GCG_CRPN prefix-to-repeats domain-containing protein</fullName>
    </submittedName>
</protein>
<evidence type="ECO:0000313" key="2">
    <source>
        <dbReference type="EMBL" id="MFC6791529.1"/>
    </source>
</evidence>
<keyword evidence="1" id="KW-0732">Signal</keyword>
<evidence type="ECO:0000313" key="3">
    <source>
        <dbReference type="Proteomes" id="UP001596292"/>
    </source>
</evidence>
<proteinExistence type="predicted"/>
<dbReference type="RefSeq" id="WP_378972505.1">
    <property type="nucleotide sequence ID" value="NZ_JBHSWN010000001.1"/>
</dbReference>
<dbReference type="InterPro" id="IPR058110">
    <property type="entry name" value="GCG_CRPN_dom"/>
</dbReference>
<feature type="chain" id="PRO_5045576118" evidence="1">
    <location>
        <begin position="26"/>
        <end position="90"/>
    </location>
</feature>
<dbReference type="NCBIfam" id="NF047412">
    <property type="entry name" value="sig_GCG_CRPN_rpt"/>
    <property type="match status" value="1"/>
</dbReference>
<evidence type="ECO:0000256" key="1">
    <source>
        <dbReference type="SAM" id="SignalP"/>
    </source>
</evidence>
<dbReference type="PROSITE" id="PS51257">
    <property type="entry name" value="PROKAR_LIPOPROTEIN"/>
    <property type="match status" value="1"/>
</dbReference>
<dbReference type="Proteomes" id="UP001596292">
    <property type="component" value="Unassembled WGS sequence"/>
</dbReference>
<accession>A0ABW2BM35</accession>
<sequence>MTKSFLGLAAALALGCLGAVSSAQAAPLAAGSATTLAGGAQVETVAMGCGPGWARGPYGRCRPMYRPRPFYGRRCFIRPTPYGPRRVCRY</sequence>
<feature type="signal peptide" evidence="1">
    <location>
        <begin position="1"/>
        <end position="25"/>
    </location>
</feature>
<comment type="caution">
    <text evidence="2">The sequence shown here is derived from an EMBL/GenBank/DDBJ whole genome shotgun (WGS) entry which is preliminary data.</text>
</comment>
<name>A0ABW2BM35_9HYPH</name>
<reference evidence="3" key="1">
    <citation type="journal article" date="2019" name="Int. J. Syst. Evol. Microbiol.">
        <title>The Global Catalogue of Microorganisms (GCM) 10K type strain sequencing project: providing services to taxonomists for standard genome sequencing and annotation.</title>
        <authorList>
            <consortium name="The Broad Institute Genomics Platform"/>
            <consortium name="The Broad Institute Genome Sequencing Center for Infectious Disease"/>
            <person name="Wu L."/>
            <person name="Ma J."/>
        </authorList>
    </citation>
    <scope>NUCLEOTIDE SEQUENCE [LARGE SCALE GENOMIC DNA]</scope>
    <source>
        <strain evidence="3">CCUG 48316</strain>
    </source>
</reference>